<dbReference type="Pfam" id="PF07859">
    <property type="entry name" value="Abhydrolase_3"/>
    <property type="match status" value="1"/>
</dbReference>
<dbReference type="PANTHER" id="PTHR48081:SF8">
    <property type="entry name" value="ALPHA_BETA HYDROLASE FOLD-3 DOMAIN-CONTAINING PROTEIN-RELATED"/>
    <property type="match status" value="1"/>
</dbReference>
<keyword evidence="1 3" id="KW-0378">Hydrolase</keyword>
<name>A0A7K0D7F8_9NOCA</name>
<dbReference type="GO" id="GO:0106435">
    <property type="term" value="F:carboxylesterase activity"/>
    <property type="evidence" value="ECO:0007669"/>
    <property type="project" value="UniProtKB-EC"/>
</dbReference>
<protein>
    <submittedName>
        <fullName evidence="3">Carboxylesterase NlhH</fullName>
        <ecNumber evidence="3">3.1.1.1</ecNumber>
    </submittedName>
</protein>
<organism evidence="3 4">
    <name type="scientific">Nocardia macrotermitis</name>
    <dbReference type="NCBI Taxonomy" id="2585198"/>
    <lineage>
        <taxon>Bacteria</taxon>
        <taxon>Bacillati</taxon>
        <taxon>Actinomycetota</taxon>
        <taxon>Actinomycetes</taxon>
        <taxon>Mycobacteriales</taxon>
        <taxon>Nocardiaceae</taxon>
        <taxon>Nocardia</taxon>
    </lineage>
</organism>
<keyword evidence="4" id="KW-1185">Reference proteome</keyword>
<proteinExistence type="predicted"/>
<evidence type="ECO:0000259" key="2">
    <source>
        <dbReference type="Pfam" id="PF07859"/>
    </source>
</evidence>
<dbReference type="Gene3D" id="3.40.50.1820">
    <property type="entry name" value="alpha/beta hydrolase"/>
    <property type="match status" value="1"/>
</dbReference>
<dbReference type="SUPFAM" id="SSF53474">
    <property type="entry name" value="alpha/beta-Hydrolases"/>
    <property type="match status" value="1"/>
</dbReference>
<dbReference type="PANTHER" id="PTHR48081">
    <property type="entry name" value="AB HYDROLASE SUPERFAMILY PROTEIN C4A8.06C"/>
    <property type="match status" value="1"/>
</dbReference>
<dbReference type="EC" id="3.1.1.1" evidence="3"/>
<dbReference type="EMBL" id="WEGK01000010">
    <property type="protein sequence ID" value="MQY21579.1"/>
    <property type="molecule type" value="Genomic_DNA"/>
</dbReference>
<sequence>MTENPTASYAFDPELAPWIPSLPVVDITDVVAARESIRAIIASMPKPPTPETVTITDVAVPGPEGAREVPVRVYAPTDRNGLRPALLFMHGGGFVMGSLDSEHTGCVRLADELGAVVVSVDYRLAPEHPFPAGLLDCYTALEWLAAQADTLSVDAARIGVCGASAGGGLAAGVALLARDRQGPPLRIQVLQFPELDDRMNSVSMRTFSDTPLWNRPNAELSWKYYLSAPTPELDITYAAPARVEDLSGLPPTFLSACEFDPLRDEDLHYAHHLLECGVTVESHHYPGTFHGSSIVAEAAVTKRMYADYLGALRRGLGITTETTTA</sequence>
<dbReference type="Proteomes" id="UP000438448">
    <property type="component" value="Unassembled WGS sequence"/>
</dbReference>
<evidence type="ECO:0000313" key="3">
    <source>
        <dbReference type="EMBL" id="MQY21579.1"/>
    </source>
</evidence>
<dbReference type="OrthoDB" id="3181909at2"/>
<reference evidence="3 4" key="1">
    <citation type="submission" date="2019-10" db="EMBL/GenBank/DDBJ databases">
        <title>Nocardia macrotermitis sp. nov. and Nocardia aurantia sp. nov., isolated from the gut of fungus growing-termite Macrotermes natalensis.</title>
        <authorList>
            <person name="Benndorf R."/>
            <person name="Schwitalla J."/>
            <person name="Martin K."/>
            <person name="De Beer W."/>
            <person name="Kaster A.-K."/>
            <person name="Vollmers J."/>
            <person name="Poulsen M."/>
            <person name="Beemelmanns C."/>
        </authorList>
    </citation>
    <scope>NUCLEOTIDE SEQUENCE [LARGE SCALE GENOMIC DNA]</scope>
    <source>
        <strain evidence="3 4">RB20</strain>
    </source>
</reference>
<dbReference type="RefSeq" id="WP_153412447.1">
    <property type="nucleotide sequence ID" value="NZ_WEGK01000010.1"/>
</dbReference>
<dbReference type="InterPro" id="IPR029058">
    <property type="entry name" value="AB_hydrolase_fold"/>
</dbReference>
<evidence type="ECO:0000313" key="4">
    <source>
        <dbReference type="Proteomes" id="UP000438448"/>
    </source>
</evidence>
<comment type="caution">
    <text evidence="3">The sequence shown here is derived from an EMBL/GenBank/DDBJ whole genome shotgun (WGS) entry which is preliminary data.</text>
</comment>
<accession>A0A7K0D7F8</accession>
<gene>
    <name evidence="3" type="primary">nlhH_2</name>
    <name evidence="3" type="ORF">NRB20_46920</name>
</gene>
<evidence type="ECO:0000256" key="1">
    <source>
        <dbReference type="ARBA" id="ARBA00022801"/>
    </source>
</evidence>
<dbReference type="AlphaFoldDB" id="A0A7K0D7F8"/>
<feature type="domain" description="Alpha/beta hydrolase fold-3" evidence="2">
    <location>
        <begin position="86"/>
        <end position="291"/>
    </location>
</feature>
<dbReference type="InterPro" id="IPR013094">
    <property type="entry name" value="AB_hydrolase_3"/>
</dbReference>
<dbReference type="InterPro" id="IPR050300">
    <property type="entry name" value="GDXG_lipolytic_enzyme"/>
</dbReference>